<organism evidence="3 4">
    <name type="scientific">Neoaquamicrobium microcysteis</name>
    <dbReference type="NCBI Taxonomy" id="2682781"/>
    <lineage>
        <taxon>Bacteria</taxon>
        <taxon>Pseudomonadati</taxon>
        <taxon>Pseudomonadota</taxon>
        <taxon>Alphaproteobacteria</taxon>
        <taxon>Hyphomicrobiales</taxon>
        <taxon>Phyllobacteriaceae</taxon>
        <taxon>Neoaquamicrobium</taxon>
    </lineage>
</organism>
<dbReference type="Gene3D" id="3.30.300.30">
    <property type="match status" value="1"/>
</dbReference>
<gene>
    <name evidence="3" type="ORF">FY036_17240</name>
</gene>
<feature type="domain" description="AMP-dependent synthetase/ligase" evidence="2">
    <location>
        <begin position="13"/>
        <end position="378"/>
    </location>
</feature>
<dbReference type="AlphaFoldDB" id="A0A5D4GQL6"/>
<accession>A0A5D4GQL6</accession>
<dbReference type="GO" id="GO:0031177">
    <property type="term" value="F:phosphopantetheine binding"/>
    <property type="evidence" value="ECO:0007669"/>
    <property type="project" value="TreeGrafter"/>
</dbReference>
<dbReference type="GO" id="GO:0043041">
    <property type="term" value="P:amino acid activation for nonribosomal peptide biosynthetic process"/>
    <property type="evidence" value="ECO:0007669"/>
    <property type="project" value="TreeGrafter"/>
</dbReference>
<dbReference type="OrthoDB" id="9803968at2"/>
<dbReference type="InterPro" id="IPR020459">
    <property type="entry name" value="AMP-binding"/>
</dbReference>
<dbReference type="SUPFAM" id="SSF56801">
    <property type="entry name" value="Acetyl-CoA synthetase-like"/>
    <property type="match status" value="1"/>
</dbReference>
<comment type="caution">
    <text evidence="3">The sequence shown here is derived from an EMBL/GenBank/DDBJ whole genome shotgun (WGS) entry which is preliminary data.</text>
</comment>
<dbReference type="Pfam" id="PF00501">
    <property type="entry name" value="AMP-binding"/>
    <property type="match status" value="1"/>
</dbReference>
<proteinExistence type="predicted"/>
<name>A0A5D4GQL6_9HYPH</name>
<evidence type="ECO:0000313" key="4">
    <source>
        <dbReference type="Proteomes" id="UP000323258"/>
    </source>
</evidence>
<dbReference type="InterPro" id="IPR000873">
    <property type="entry name" value="AMP-dep_synth/lig_dom"/>
</dbReference>
<feature type="region of interest" description="Disordered" evidence="1">
    <location>
        <begin position="516"/>
        <end position="539"/>
    </location>
</feature>
<sequence length="539" mass="58080">MTATYNISAGFLRSVGQYPDRLFYSDTERDMTYGEMGETVSRLAGYLCESGRPRRVGVLATRSMEAYAGILAAGLAGAAYVPLNLKWPEERIVALLRMLELDALVVDAKGAGLLTPAVMEAAPRQIIIADGARDIEAPSGKDVVRLGDIGSRPMREPAQVGADDTAYIIFTSGTTGLPKGVMISAGSLASYLEQTRLWTQLTCDDRLAETCDVTFDLTVHNLFLCVEAGASLHVLSALEMLAPGRFVRARNLTVWMSVPTLVAMMRRNRSLKPGVFPSLRLSIFCGEPLPVEAARAWAEATPNGVVENIYGPTEGTVVCMRQRLTAPAVTTPSRGIVAIGTPYENMDIAILDARQKPLVDGTPGEIALSGPQLAIGYFGAPEQTADRFRKIDGRRWYLTGDLGMRDENGVFHHLGRTDNQVKVKGNRIELEEVEMHLRRAAGTDMVAVVAWPVIDGSAQGLVGFCNSALPADEIAAALLKTLPRYMMPDPIRILDTLPVNINGKVDRRALAATLDAASQTETQPKDRPALAVATSGAIA</sequence>
<protein>
    <submittedName>
        <fullName evidence="3">AMP-binding protein</fullName>
    </submittedName>
</protein>
<evidence type="ECO:0000256" key="1">
    <source>
        <dbReference type="SAM" id="MobiDB-lite"/>
    </source>
</evidence>
<dbReference type="InterPro" id="IPR020845">
    <property type="entry name" value="AMP-binding_CS"/>
</dbReference>
<dbReference type="PANTHER" id="PTHR45527:SF1">
    <property type="entry name" value="FATTY ACID SYNTHASE"/>
    <property type="match status" value="1"/>
</dbReference>
<dbReference type="Proteomes" id="UP000323258">
    <property type="component" value="Unassembled WGS sequence"/>
</dbReference>
<dbReference type="PANTHER" id="PTHR45527">
    <property type="entry name" value="NONRIBOSOMAL PEPTIDE SYNTHETASE"/>
    <property type="match status" value="1"/>
</dbReference>
<dbReference type="InterPro" id="IPR042099">
    <property type="entry name" value="ANL_N_sf"/>
</dbReference>
<dbReference type="Gene3D" id="3.40.50.12780">
    <property type="entry name" value="N-terminal domain of ligase-like"/>
    <property type="match status" value="1"/>
</dbReference>
<reference evidence="3 4" key="1">
    <citation type="submission" date="2019-08" db="EMBL/GenBank/DDBJ databases">
        <authorList>
            <person name="Seo Y.L."/>
        </authorList>
    </citation>
    <scope>NUCLEOTIDE SEQUENCE [LARGE SCALE GENOMIC DNA]</scope>
    <source>
        <strain evidence="3 4">MaA-C15</strain>
    </source>
</reference>
<keyword evidence="4" id="KW-1185">Reference proteome</keyword>
<evidence type="ECO:0000313" key="3">
    <source>
        <dbReference type="EMBL" id="TYR30464.1"/>
    </source>
</evidence>
<dbReference type="PRINTS" id="PR00154">
    <property type="entry name" value="AMPBINDING"/>
</dbReference>
<dbReference type="GO" id="GO:0005737">
    <property type="term" value="C:cytoplasm"/>
    <property type="evidence" value="ECO:0007669"/>
    <property type="project" value="TreeGrafter"/>
</dbReference>
<dbReference type="EMBL" id="VSZS01000066">
    <property type="protein sequence ID" value="TYR30464.1"/>
    <property type="molecule type" value="Genomic_DNA"/>
</dbReference>
<evidence type="ECO:0000259" key="2">
    <source>
        <dbReference type="Pfam" id="PF00501"/>
    </source>
</evidence>
<dbReference type="PROSITE" id="PS00455">
    <property type="entry name" value="AMP_BINDING"/>
    <property type="match status" value="1"/>
</dbReference>
<dbReference type="GO" id="GO:0044550">
    <property type="term" value="P:secondary metabolite biosynthetic process"/>
    <property type="evidence" value="ECO:0007669"/>
    <property type="project" value="TreeGrafter"/>
</dbReference>
<dbReference type="RefSeq" id="WP_148916002.1">
    <property type="nucleotide sequence ID" value="NZ_VSZS01000066.1"/>
</dbReference>
<dbReference type="InterPro" id="IPR045851">
    <property type="entry name" value="AMP-bd_C_sf"/>
</dbReference>
<reference evidence="3 4" key="2">
    <citation type="submission" date="2019-09" db="EMBL/GenBank/DDBJ databases">
        <title>Mesorhizobium sp. MaA-C15 isolated from Microcystis aeruginosa.</title>
        <authorList>
            <person name="Jeong S.E."/>
            <person name="Jin H.M."/>
            <person name="Jeon C.O."/>
        </authorList>
    </citation>
    <scope>NUCLEOTIDE SEQUENCE [LARGE SCALE GENOMIC DNA]</scope>
    <source>
        <strain evidence="3 4">MaA-C15</strain>
    </source>
</reference>